<sequence>MIRLQHDKQKQMRYGTLQKRDTLTLCLLKLQLMEWRFDSAWKFGLGRLYLG</sequence>
<dbReference type="GeneID" id="93774517"/>
<proteinExistence type="predicted"/>
<evidence type="ECO:0000313" key="2">
    <source>
        <dbReference type="Proteomes" id="UP000017944"/>
    </source>
</evidence>
<comment type="caution">
    <text evidence="1">The sequence shown here is derived from an EMBL/GenBank/DDBJ whole genome shotgun (WGS) entry which is preliminary data.</text>
</comment>
<organism evidence="1 2">
    <name type="scientific">Shigella dysenteriae WRSd3</name>
    <dbReference type="NCBI Taxonomy" id="1401327"/>
    <lineage>
        <taxon>Bacteria</taxon>
        <taxon>Pseudomonadati</taxon>
        <taxon>Pseudomonadota</taxon>
        <taxon>Gammaproteobacteria</taxon>
        <taxon>Enterobacterales</taxon>
        <taxon>Enterobacteriaceae</taxon>
        <taxon>Shigella</taxon>
    </lineage>
</organism>
<dbReference type="AlphaFoldDB" id="A0A090NLQ6"/>
<reference evidence="1 2" key="1">
    <citation type="submission" date="2013-10" db="EMBL/GenBank/DDBJ databases">
        <title>Draft genomes and the virulence plasmids of Sd1617 vaccine constructs: WRSd3 and WRSd5.</title>
        <authorList>
            <person name="Aksomboon Vongsawan A."/>
            <person name="Venkatesan M.M."/>
            <person name="Vaisvil B."/>
            <person name="Emel G."/>
            <person name="Kepatral V."/>
            <person name="Sethabutr O."/>
            <person name="Serichantalergs O."/>
            <person name="Mason C."/>
        </authorList>
    </citation>
    <scope>NUCLEOTIDE SEQUENCE [LARGE SCALE GENOMIC DNA]</scope>
    <source>
        <strain evidence="1 2">WRSd3</strain>
    </source>
</reference>
<accession>A0A090NLQ6</accession>
<evidence type="ECO:0008006" key="3">
    <source>
        <dbReference type="Google" id="ProtNLM"/>
    </source>
</evidence>
<name>A0A090NLQ6_SHIDY</name>
<dbReference type="InterPro" id="IPR049933">
    <property type="entry name" value="RseD"/>
</dbReference>
<protein>
    <recommendedName>
        <fullName evidence="3">RpoE leader peptide RseD</fullName>
    </recommendedName>
</protein>
<gene>
    <name evidence="1" type="ORF">WRSd3_00701</name>
</gene>
<dbReference type="RefSeq" id="WP_001303621.1">
    <property type="nucleotide sequence ID" value="NZ_AXUT01000054.1"/>
</dbReference>
<dbReference type="NCBIfam" id="NF033697">
    <property type="entry name" value="leader_RseD"/>
    <property type="match status" value="1"/>
</dbReference>
<evidence type="ECO:0000313" key="1">
    <source>
        <dbReference type="EMBL" id="ESU81500.1"/>
    </source>
</evidence>
<dbReference type="Proteomes" id="UP000017944">
    <property type="component" value="Unassembled WGS sequence"/>
</dbReference>
<dbReference type="EMBL" id="AXUT01000054">
    <property type="protein sequence ID" value="ESU81500.1"/>
    <property type="molecule type" value="Genomic_DNA"/>
</dbReference>